<gene>
    <name evidence="2" type="ORF">HD600_000212</name>
</gene>
<feature type="compositionally biased region" description="Basic and acidic residues" evidence="1">
    <location>
        <begin position="354"/>
        <end position="374"/>
    </location>
</feature>
<name>A0A7W9FA41_9MICO</name>
<dbReference type="EMBL" id="JACHMU010000001">
    <property type="protein sequence ID" value="MBB5741715.1"/>
    <property type="molecule type" value="Genomic_DNA"/>
</dbReference>
<dbReference type="Proteomes" id="UP000517712">
    <property type="component" value="Unassembled WGS sequence"/>
</dbReference>
<organism evidence="2 3">
    <name type="scientific">Microbacterium ginsengiterrae</name>
    <dbReference type="NCBI Taxonomy" id="546115"/>
    <lineage>
        <taxon>Bacteria</taxon>
        <taxon>Bacillati</taxon>
        <taxon>Actinomycetota</taxon>
        <taxon>Actinomycetes</taxon>
        <taxon>Micrococcales</taxon>
        <taxon>Microbacteriaceae</taxon>
        <taxon>Microbacterium</taxon>
    </lineage>
</organism>
<protein>
    <submittedName>
        <fullName evidence="2">Uncharacterized protein</fullName>
    </submittedName>
</protein>
<evidence type="ECO:0000313" key="3">
    <source>
        <dbReference type="Proteomes" id="UP000517712"/>
    </source>
</evidence>
<evidence type="ECO:0000256" key="1">
    <source>
        <dbReference type="SAM" id="MobiDB-lite"/>
    </source>
</evidence>
<dbReference type="RefSeq" id="WP_184280965.1">
    <property type="nucleotide sequence ID" value="NZ_BAAAPG010000001.1"/>
</dbReference>
<proteinExistence type="predicted"/>
<dbReference type="AlphaFoldDB" id="A0A7W9FA41"/>
<feature type="compositionally biased region" description="Acidic residues" evidence="1">
    <location>
        <begin position="324"/>
        <end position="335"/>
    </location>
</feature>
<keyword evidence="3" id="KW-1185">Reference proteome</keyword>
<feature type="region of interest" description="Disordered" evidence="1">
    <location>
        <begin position="304"/>
        <end position="396"/>
    </location>
</feature>
<accession>A0A7W9FA41</accession>
<sequence length="396" mass="43765">MGTEERFEWLAKQMSERVRMAQERSDALVGDISRWRKPEPLHATLHTKVAPECGWYIEVDSVDPPPALDRWGVQLGEIAHHLRSILNTTLTRIVAAEGDTPGKRLQYPVTYTAAKWREALKGRMLAGVPERVVRAIYANQPFVWANASGTKPADHVLAVLAWLNNEDKHRIEIGGSFAGRWVAYEGRIITPDGTSLSVRPKLTHDWSLKPGSRIVDADTSPHVVADVGRTTVDLQIDVLVRDETGNVTILEQLVEEIWGGFQEAQLSMMFAWANEEVDYDDFAGASNFKAGSAFGRAAVDAVNGKGTWDNDGTRRTKASALSELDAETTGDEEPSDSSPTLILSPAESHASNLDSERVDWERLRGLRDAHDPPRTWRGNTAGRRGFLVSDSPDPSP</sequence>
<comment type="caution">
    <text evidence="2">The sequence shown here is derived from an EMBL/GenBank/DDBJ whole genome shotgun (WGS) entry which is preliminary data.</text>
</comment>
<evidence type="ECO:0000313" key="2">
    <source>
        <dbReference type="EMBL" id="MBB5741715.1"/>
    </source>
</evidence>
<reference evidence="2 3" key="1">
    <citation type="submission" date="2020-08" db="EMBL/GenBank/DDBJ databases">
        <title>Sequencing the genomes of 1000 actinobacteria strains.</title>
        <authorList>
            <person name="Klenk H.-P."/>
        </authorList>
    </citation>
    <scope>NUCLEOTIDE SEQUENCE [LARGE SCALE GENOMIC DNA]</scope>
    <source>
        <strain evidence="2 3">DSM 24823</strain>
    </source>
</reference>